<dbReference type="AlphaFoldDB" id="A0A6H5J4S4"/>
<dbReference type="Proteomes" id="UP000479190">
    <property type="component" value="Unassembled WGS sequence"/>
</dbReference>
<dbReference type="EMBL" id="CADCXV010001316">
    <property type="protein sequence ID" value="CAB0043480.1"/>
    <property type="molecule type" value="Genomic_DNA"/>
</dbReference>
<reference evidence="1 2" key="1">
    <citation type="submission" date="2020-02" db="EMBL/GenBank/DDBJ databases">
        <authorList>
            <person name="Ferguson B K."/>
        </authorList>
    </citation>
    <scope>NUCLEOTIDE SEQUENCE [LARGE SCALE GENOMIC DNA]</scope>
</reference>
<proteinExistence type="predicted"/>
<protein>
    <submittedName>
        <fullName evidence="1">Uncharacterized protein</fullName>
    </submittedName>
</protein>
<keyword evidence="2" id="KW-1185">Reference proteome</keyword>
<name>A0A6H5J4S4_9HYME</name>
<organism evidence="1 2">
    <name type="scientific">Trichogramma brassicae</name>
    <dbReference type="NCBI Taxonomy" id="86971"/>
    <lineage>
        <taxon>Eukaryota</taxon>
        <taxon>Metazoa</taxon>
        <taxon>Ecdysozoa</taxon>
        <taxon>Arthropoda</taxon>
        <taxon>Hexapoda</taxon>
        <taxon>Insecta</taxon>
        <taxon>Pterygota</taxon>
        <taxon>Neoptera</taxon>
        <taxon>Endopterygota</taxon>
        <taxon>Hymenoptera</taxon>
        <taxon>Apocrita</taxon>
        <taxon>Proctotrupomorpha</taxon>
        <taxon>Chalcidoidea</taxon>
        <taxon>Trichogrammatidae</taxon>
        <taxon>Trichogramma</taxon>
    </lineage>
</organism>
<evidence type="ECO:0000313" key="1">
    <source>
        <dbReference type="EMBL" id="CAB0043480.1"/>
    </source>
</evidence>
<gene>
    <name evidence="1" type="ORF">TBRA_LOCUS15068</name>
</gene>
<evidence type="ECO:0000313" key="2">
    <source>
        <dbReference type="Proteomes" id="UP000479190"/>
    </source>
</evidence>
<accession>A0A6H5J4S4</accession>
<sequence length="52" mass="5994">MLLKEPRINNSAKNIPGPYEIKRAEMAPSARLILIKLSARTRRSRRSQCRTT</sequence>